<organism evidence="2 3">
    <name type="scientific">Chloropicon primus</name>
    <dbReference type="NCBI Taxonomy" id="1764295"/>
    <lineage>
        <taxon>Eukaryota</taxon>
        <taxon>Viridiplantae</taxon>
        <taxon>Chlorophyta</taxon>
        <taxon>Chloropicophyceae</taxon>
        <taxon>Chloropicales</taxon>
        <taxon>Chloropicaceae</taxon>
        <taxon>Chloropicon</taxon>
    </lineage>
</organism>
<dbReference type="OrthoDB" id="1923844at2759"/>
<dbReference type="InterPro" id="IPR040442">
    <property type="entry name" value="Pyrv_kinase-like_dom_sf"/>
</dbReference>
<keyword evidence="2" id="KW-0670">Pyruvate</keyword>
<evidence type="ECO:0000313" key="3">
    <source>
        <dbReference type="Proteomes" id="UP000316726"/>
    </source>
</evidence>
<reference evidence="1" key="2">
    <citation type="submission" date="2021-01" db="EMBL/GenBank/DDBJ databases">
        <authorList>
            <person name="Corre E."/>
            <person name="Pelletier E."/>
            <person name="Niang G."/>
            <person name="Scheremetjew M."/>
            <person name="Finn R."/>
            <person name="Kale V."/>
            <person name="Holt S."/>
            <person name="Cochrane G."/>
            <person name="Meng A."/>
            <person name="Brown T."/>
            <person name="Cohen L."/>
        </authorList>
    </citation>
    <scope>NUCLEOTIDE SEQUENCE</scope>
    <source>
        <strain evidence="1">CCMP1205</strain>
    </source>
</reference>
<dbReference type="EMBL" id="CP031038">
    <property type="protein sequence ID" value="QDZ21177.1"/>
    <property type="molecule type" value="Genomic_DNA"/>
</dbReference>
<name>A0A5B8ML30_9CHLO</name>
<dbReference type="Proteomes" id="UP000316726">
    <property type="component" value="Chromosome 5"/>
</dbReference>
<dbReference type="AlphaFoldDB" id="A0A5B8ML30"/>
<dbReference type="EMBL" id="HBHL01012115">
    <property type="protein sequence ID" value="CAD9719057.1"/>
    <property type="molecule type" value="Transcribed_RNA"/>
</dbReference>
<dbReference type="InterPro" id="IPR039556">
    <property type="entry name" value="ICL/PEPM"/>
</dbReference>
<reference evidence="2 3" key="1">
    <citation type="submission" date="2018-07" db="EMBL/GenBank/DDBJ databases">
        <title>The complete nuclear genome of the prasinophyte Chloropicon primus (CCMP1205).</title>
        <authorList>
            <person name="Pombert J.-F."/>
            <person name="Otis C."/>
            <person name="Turmel M."/>
            <person name="Lemieux C."/>
        </authorList>
    </citation>
    <scope>NUCLEOTIDE SEQUENCE [LARGE SCALE GENOMIC DNA]</scope>
    <source>
        <strain evidence="2 3">CCMP1205</strain>
    </source>
</reference>
<proteinExistence type="predicted"/>
<protein>
    <submittedName>
        <fullName evidence="2">Phosphoenolpyruvate phosphomutase</fullName>
    </submittedName>
</protein>
<dbReference type="InterPro" id="IPR015813">
    <property type="entry name" value="Pyrv/PenolPyrv_kinase-like_dom"/>
</dbReference>
<evidence type="ECO:0000313" key="2">
    <source>
        <dbReference type="EMBL" id="QDZ21177.1"/>
    </source>
</evidence>
<accession>A0A5B8ML30</accession>
<dbReference type="GO" id="GO:0003824">
    <property type="term" value="F:catalytic activity"/>
    <property type="evidence" value="ECO:0007669"/>
    <property type="project" value="InterPro"/>
</dbReference>
<dbReference type="PANTHER" id="PTHR42905:SF2">
    <property type="entry name" value="PHOSPHOENOLPYRUVATE CARBOXYLASE FAMILY PROTEIN"/>
    <property type="match status" value="1"/>
</dbReference>
<dbReference type="CDD" id="cd00377">
    <property type="entry name" value="ICL_PEPM"/>
    <property type="match status" value="1"/>
</dbReference>
<keyword evidence="3" id="KW-1185">Reference proteome</keyword>
<dbReference type="Gene3D" id="3.20.20.60">
    <property type="entry name" value="Phosphoenolpyruvate-binding domains"/>
    <property type="match status" value="1"/>
</dbReference>
<dbReference type="PANTHER" id="PTHR42905">
    <property type="entry name" value="PHOSPHOENOLPYRUVATE CARBOXYLASE"/>
    <property type="match status" value="1"/>
</dbReference>
<evidence type="ECO:0000313" key="1">
    <source>
        <dbReference type="EMBL" id="CAD9719057.1"/>
    </source>
</evidence>
<dbReference type="Pfam" id="PF13714">
    <property type="entry name" value="PEP_mutase"/>
    <property type="match status" value="1"/>
</dbReference>
<gene>
    <name evidence="2" type="ORF">A3770_05p36950</name>
    <name evidence="1" type="ORF">CPRI1469_LOCUS7923</name>
</gene>
<dbReference type="STRING" id="1764295.A0A5B8ML30"/>
<dbReference type="SUPFAM" id="SSF51621">
    <property type="entry name" value="Phosphoenolpyruvate/pyruvate domain"/>
    <property type="match status" value="1"/>
</dbReference>
<sequence>MSRPRRLRSLLALPGVLPMPCCHDALSAKLIEQSGFEVMFMSGFTTSAARIGAPDTQLITYSEMLDQARLCLEVTSIPIVVDGDNGYGNAMNAQRTLRGYRDAGIAGILLEDQKVPKSCGHVQNKEVVTRPEALSRLRAAVLARDETPEPADRIVIIARTDSRQAVSMEETLWRIEAFCKVGADMVFCDALQSEDEMVAVCKLAASYNKPVLANMLESGKTPILSLEKLTDIGFKLSVYPLPLLGVCITAMQKALEGLKEGKVPQDDYTFATIKSVIGFPQYFKELEDLEAYGREKSGQ</sequence>